<keyword evidence="1" id="KW-0812">Transmembrane</keyword>
<evidence type="ECO:0000313" key="4">
    <source>
        <dbReference type="Proteomes" id="UP000215483"/>
    </source>
</evidence>
<evidence type="ECO:0000259" key="2">
    <source>
        <dbReference type="Pfam" id="PF13360"/>
    </source>
</evidence>
<dbReference type="Proteomes" id="UP000215483">
    <property type="component" value="Unassembled WGS sequence"/>
</dbReference>
<dbReference type="InterPro" id="IPR015943">
    <property type="entry name" value="WD40/YVTN_repeat-like_dom_sf"/>
</dbReference>
<keyword evidence="1" id="KW-1133">Transmembrane helix</keyword>
<name>A0A233SNJ6_STRDA</name>
<dbReference type="InterPro" id="IPR011047">
    <property type="entry name" value="Quinoprotein_ADH-like_sf"/>
</dbReference>
<protein>
    <recommendedName>
        <fullName evidence="2">Pyrrolo-quinoline quinone repeat domain-containing protein</fullName>
    </recommendedName>
</protein>
<organism evidence="3 4">
    <name type="scientific">Streptomyces diastatochromogenes</name>
    <dbReference type="NCBI Taxonomy" id="42236"/>
    <lineage>
        <taxon>Bacteria</taxon>
        <taxon>Bacillati</taxon>
        <taxon>Actinomycetota</taxon>
        <taxon>Actinomycetes</taxon>
        <taxon>Kitasatosporales</taxon>
        <taxon>Streptomycetaceae</taxon>
        <taxon>Streptomyces</taxon>
    </lineage>
</organism>
<comment type="caution">
    <text evidence="3">The sequence shown here is derived from an EMBL/GenBank/DDBJ whole genome shotgun (WGS) entry which is preliminary data.</text>
</comment>
<feature type="transmembrane region" description="Helical" evidence="1">
    <location>
        <begin position="39"/>
        <end position="58"/>
    </location>
</feature>
<evidence type="ECO:0000256" key="1">
    <source>
        <dbReference type="SAM" id="Phobius"/>
    </source>
</evidence>
<feature type="transmembrane region" description="Helical" evidence="1">
    <location>
        <begin position="7"/>
        <end position="27"/>
    </location>
</feature>
<dbReference type="AlphaFoldDB" id="A0A233SNJ6"/>
<accession>A0A233SNJ6</accession>
<feature type="domain" description="Pyrrolo-quinoline quinone repeat" evidence="2">
    <location>
        <begin position="381"/>
        <end position="448"/>
    </location>
</feature>
<reference evidence="3 4" key="1">
    <citation type="submission" date="2016-07" db="EMBL/GenBank/DDBJ databases">
        <title>Draft genome of Streptomyces diastatochromogenes.</title>
        <authorList>
            <person name="Podduturi R."/>
            <person name="Lukassen M.B."/>
            <person name="Clausen N."/>
            <person name="Nielsen J.L."/>
            <person name="Jorgensen N.O."/>
        </authorList>
    </citation>
    <scope>NUCLEOTIDE SEQUENCE [LARGE SCALE GENOMIC DNA]</scope>
    <source>
        <strain evidence="3 4">DSM 40608</strain>
    </source>
</reference>
<sequence>MPKGDRAVLLALPFGTFGTGLTVGSVLTFGDLSGRGPGWFALVGLFGTLFTIPLLARAIGTDRRFALVGLLAGGVLCAGLMYAVTGEDAPTVWRAAHDDPGSAKAVGSWRDGDLVVRVRLDRLTAYRVPDGTVAWRWTPPGRDVVCAMSRTTDAHTSLVGHAPEDGDCDQVTALRLDSGKPLWTDPIAPWNDMAGEYTSRPDVVAVGNGTAVLPTRSGWRAVGLADGHERWSARADGSCAPLLTSTGSAEAVVTVAYCGTDRPPVLHTYAAGTGRSGLRVRLPARGAPDELIVLASDPLTVWVKESTIRGTQAVLRYDRRGKLSTTIPLRTGALELRATPSAGTLDRPAFAVRPARTAVVSGDTLITSGVRPGDRHISSGHGGTSVSYGGRLVAYSLTDGHEVWRAGTRSWVQALTVHGDQVWVLSGDQLAQVAPDTGRFVHDILLHSLAPDTYTSPDLWVTGGGRTYAIVNEDGTEGQRPVGVARLR</sequence>
<gene>
    <name evidence="3" type="ORF">BEK98_09810</name>
</gene>
<dbReference type="Gene3D" id="2.130.10.10">
    <property type="entry name" value="YVTN repeat-like/Quinoprotein amine dehydrogenase"/>
    <property type="match status" value="2"/>
</dbReference>
<feature type="domain" description="Pyrrolo-quinoline quinone repeat" evidence="2">
    <location>
        <begin position="87"/>
        <end position="233"/>
    </location>
</feature>
<feature type="transmembrane region" description="Helical" evidence="1">
    <location>
        <begin position="65"/>
        <end position="84"/>
    </location>
</feature>
<evidence type="ECO:0000313" key="3">
    <source>
        <dbReference type="EMBL" id="OXY97215.1"/>
    </source>
</evidence>
<keyword evidence="4" id="KW-1185">Reference proteome</keyword>
<keyword evidence="1" id="KW-0472">Membrane</keyword>
<dbReference type="InterPro" id="IPR002372">
    <property type="entry name" value="PQQ_rpt_dom"/>
</dbReference>
<dbReference type="EMBL" id="MCGQ01000009">
    <property type="protein sequence ID" value="OXY97215.1"/>
    <property type="molecule type" value="Genomic_DNA"/>
</dbReference>
<dbReference type="Pfam" id="PF13360">
    <property type="entry name" value="PQQ_2"/>
    <property type="match status" value="2"/>
</dbReference>
<proteinExistence type="predicted"/>
<dbReference type="SUPFAM" id="SSF50998">
    <property type="entry name" value="Quinoprotein alcohol dehydrogenase-like"/>
    <property type="match status" value="1"/>
</dbReference>